<name>A0A7W0HL94_9BACT</name>
<comment type="similarity">
    <text evidence="6 7">Belongs to the class I-like SAM-binding methyltransferase superfamily. C5-methyltransferase family.</text>
</comment>
<evidence type="ECO:0000256" key="7">
    <source>
        <dbReference type="RuleBase" id="RU000416"/>
    </source>
</evidence>
<gene>
    <name evidence="9" type="ORF">HNR65_002413</name>
</gene>
<evidence type="ECO:0000256" key="6">
    <source>
        <dbReference type="PROSITE-ProRule" id="PRU01016"/>
    </source>
</evidence>
<accession>A0A7W0HL94</accession>
<comment type="catalytic activity">
    <reaction evidence="5 8">
        <text>a 2'-deoxycytidine in DNA + S-adenosyl-L-methionine = a 5-methyl-2'-deoxycytidine in DNA + S-adenosyl-L-homocysteine + H(+)</text>
        <dbReference type="Rhea" id="RHEA:13681"/>
        <dbReference type="Rhea" id="RHEA-COMP:11369"/>
        <dbReference type="Rhea" id="RHEA-COMP:11370"/>
        <dbReference type="ChEBI" id="CHEBI:15378"/>
        <dbReference type="ChEBI" id="CHEBI:57856"/>
        <dbReference type="ChEBI" id="CHEBI:59789"/>
        <dbReference type="ChEBI" id="CHEBI:85452"/>
        <dbReference type="ChEBI" id="CHEBI:85454"/>
        <dbReference type="EC" id="2.1.1.37"/>
    </reaction>
</comment>
<keyword evidence="1 6" id="KW-0489">Methyltransferase</keyword>
<dbReference type="GO" id="GO:0032259">
    <property type="term" value="P:methylation"/>
    <property type="evidence" value="ECO:0007669"/>
    <property type="project" value="UniProtKB-KW"/>
</dbReference>
<dbReference type="NCBIfam" id="TIGR00675">
    <property type="entry name" value="dcm"/>
    <property type="match status" value="1"/>
</dbReference>
<dbReference type="EC" id="2.1.1.37" evidence="8"/>
<organism evidence="9 10">
    <name type="scientific">Desulfosalsimonas propionicica</name>
    <dbReference type="NCBI Taxonomy" id="332175"/>
    <lineage>
        <taxon>Bacteria</taxon>
        <taxon>Pseudomonadati</taxon>
        <taxon>Thermodesulfobacteriota</taxon>
        <taxon>Desulfobacteria</taxon>
        <taxon>Desulfobacterales</taxon>
        <taxon>Desulfosalsimonadaceae</taxon>
        <taxon>Desulfosalsimonas</taxon>
    </lineage>
</organism>
<dbReference type="EMBL" id="JACDUS010000006">
    <property type="protein sequence ID" value="MBA2882079.1"/>
    <property type="molecule type" value="Genomic_DNA"/>
</dbReference>
<dbReference type="Proteomes" id="UP000525298">
    <property type="component" value="Unassembled WGS sequence"/>
</dbReference>
<dbReference type="InterPro" id="IPR029063">
    <property type="entry name" value="SAM-dependent_MTases_sf"/>
</dbReference>
<protein>
    <recommendedName>
        <fullName evidence="8">Cytosine-specific methyltransferase</fullName>
        <ecNumber evidence="8">2.1.1.37</ecNumber>
    </recommendedName>
</protein>
<dbReference type="Pfam" id="PF00145">
    <property type="entry name" value="DNA_methylase"/>
    <property type="match status" value="1"/>
</dbReference>
<keyword evidence="4" id="KW-0680">Restriction system</keyword>
<dbReference type="PANTHER" id="PTHR10629:SF52">
    <property type="entry name" value="DNA (CYTOSINE-5)-METHYLTRANSFERASE 1"/>
    <property type="match status" value="1"/>
</dbReference>
<evidence type="ECO:0000313" key="10">
    <source>
        <dbReference type="Proteomes" id="UP000525298"/>
    </source>
</evidence>
<feature type="active site" evidence="6">
    <location>
        <position position="77"/>
    </location>
</feature>
<keyword evidence="2 6" id="KW-0808">Transferase</keyword>
<dbReference type="Gene3D" id="3.40.50.150">
    <property type="entry name" value="Vaccinia Virus protein VP39"/>
    <property type="match status" value="1"/>
</dbReference>
<keyword evidence="10" id="KW-1185">Reference proteome</keyword>
<evidence type="ECO:0000256" key="5">
    <source>
        <dbReference type="ARBA" id="ARBA00047422"/>
    </source>
</evidence>
<proteinExistence type="inferred from homology"/>
<comment type="caution">
    <text evidence="9">The sequence shown here is derived from an EMBL/GenBank/DDBJ whole genome shotgun (WGS) entry which is preliminary data.</text>
</comment>
<evidence type="ECO:0000256" key="8">
    <source>
        <dbReference type="RuleBase" id="RU000417"/>
    </source>
</evidence>
<evidence type="ECO:0000256" key="4">
    <source>
        <dbReference type="ARBA" id="ARBA00022747"/>
    </source>
</evidence>
<dbReference type="PROSITE" id="PS00094">
    <property type="entry name" value="C5_MTASE_1"/>
    <property type="match status" value="1"/>
</dbReference>
<dbReference type="PANTHER" id="PTHR10629">
    <property type="entry name" value="CYTOSINE-SPECIFIC METHYLTRANSFERASE"/>
    <property type="match status" value="1"/>
</dbReference>
<evidence type="ECO:0000256" key="1">
    <source>
        <dbReference type="ARBA" id="ARBA00022603"/>
    </source>
</evidence>
<dbReference type="Gene3D" id="3.90.120.10">
    <property type="entry name" value="DNA Methylase, subunit A, domain 2"/>
    <property type="match status" value="1"/>
</dbReference>
<evidence type="ECO:0000256" key="2">
    <source>
        <dbReference type="ARBA" id="ARBA00022679"/>
    </source>
</evidence>
<keyword evidence="3 6" id="KW-0949">S-adenosyl-L-methionine</keyword>
<dbReference type="GO" id="GO:0003886">
    <property type="term" value="F:DNA (cytosine-5-)-methyltransferase activity"/>
    <property type="evidence" value="ECO:0007669"/>
    <property type="project" value="UniProtKB-EC"/>
</dbReference>
<dbReference type="RefSeq" id="WP_181551724.1">
    <property type="nucleotide sequence ID" value="NZ_JACDUS010000006.1"/>
</dbReference>
<dbReference type="InterPro" id="IPR050390">
    <property type="entry name" value="C5-Methyltransferase"/>
</dbReference>
<reference evidence="9 10" key="1">
    <citation type="submission" date="2020-07" db="EMBL/GenBank/DDBJ databases">
        <title>Genomic Encyclopedia of Type Strains, Phase IV (KMG-IV): sequencing the most valuable type-strain genomes for metagenomic binning, comparative biology and taxonomic classification.</title>
        <authorList>
            <person name="Goeker M."/>
        </authorList>
    </citation>
    <scope>NUCLEOTIDE SEQUENCE [LARGE SCALE GENOMIC DNA]</scope>
    <source>
        <strain evidence="9 10">DSM 17721</strain>
    </source>
</reference>
<evidence type="ECO:0000256" key="3">
    <source>
        <dbReference type="ARBA" id="ARBA00022691"/>
    </source>
</evidence>
<dbReference type="SUPFAM" id="SSF53335">
    <property type="entry name" value="S-adenosyl-L-methionine-dependent methyltransferases"/>
    <property type="match status" value="1"/>
</dbReference>
<dbReference type="InterPro" id="IPR001525">
    <property type="entry name" value="C5_MeTfrase"/>
</dbReference>
<dbReference type="GO" id="GO:0009307">
    <property type="term" value="P:DNA restriction-modification system"/>
    <property type="evidence" value="ECO:0007669"/>
    <property type="project" value="UniProtKB-KW"/>
</dbReference>
<dbReference type="PRINTS" id="PR00105">
    <property type="entry name" value="C5METTRFRASE"/>
</dbReference>
<dbReference type="AlphaFoldDB" id="A0A7W0HL94"/>
<sequence>MADKPKYVSLFCGCGGMDLGFTEAGFRCVAAYDIDKNAIKVHRKNFGDLGVILDLSTNFLPENCHYDIDLLIAGPPCQGFSTAGKRLIDDRRNFLLYTPFHLAKALNPKVVVVENVNGVASGKHKEFWDTLNSMFYNNGYYTTELVFNADEYSVPQLRKRRLIIAWKKEYEINGIGIEPIGKVSLRTALEGVENSKDHAPVFLNKSSKYYKIAERIGQGEKLCNVRGGPNAVHTWDIPEVFGKTTTRERKILETIMVVRRRERRRAFGDADPVLISRISSILGYATRSYFESLRQKNYLRKVGKYYYDLSHTFNGKFRRLDWEKPSYAVDTRFGDPRYFLHPEEHRGFSTREAARIQGFPDNFIFPCTKQKQYELIGNAVPPPLSRIVGEHLRDIFFRG</sequence>
<evidence type="ECO:0000313" key="9">
    <source>
        <dbReference type="EMBL" id="MBA2882079.1"/>
    </source>
</evidence>
<dbReference type="InterPro" id="IPR018117">
    <property type="entry name" value="C5_DNA_meth_AS"/>
</dbReference>
<dbReference type="PROSITE" id="PS51679">
    <property type="entry name" value="SAM_MT_C5"/>
    <property type="match status" value="1"/>
</dbReference>